<dbReference type="InterPro" id="IPR016032">
    <property type="entry name" value="Sig_transdc_resp-reg_C-effctor"/>
</dbReference>
<evidence type="ECO:0000313" key="7">
    <source>
        <dbReference type="EMBL" id="BAS28679.1"/>
    </source>
</evidence>
<dbReference type="Pfam" id="PF00196">
    <property type="entry name" value="GerE"/>
    <property type="match status" value="1"/>
</dbReference>
<name>A0A0K2SPE6_LIMPI</name>
<organism evidence="7 8">
    <name type="scientific">Limnochorda pilosa</name>
    <dbReference type="NCBI Taxonomy" id="1555112"/>
    <lineage>
        <taxon>Bacteria</taxon>
        <taxon>Bacillati</taxon>
        <taxon>Bacillota</taxon>
        <taxon>Limnochordia</taxon>
        <taxon>Limnochordales</taxon>
        <taxon>Limnochordaceae</taxon>
        <taxon>Limnochorda</taxon>
    </lineage>
</organism>
<keyword evidence="3" id="KW-0804">Transcription</keyword>
<dbReference type="PANTHER" id="PTHR43214">
    <property type="entry name" value="TWO-COMPONENT RESPONSE REGULATOR"/>
    <property type="match status" value="1"/>
</dbReference>
<dbReference type="EMBL" id="AP014924">
    <property type="protein sequence ID" value="BAS28679.1"/>
    <property type="molecule type" value="Genomic_DNA"/>
</dbReference>
<keyword evidence="4" id="KW-0597">Phosphoprotein</keyword>
<dbReference type="Proteomes" id="UP000065807">
    <property type="component" value="Chromosome"/>
</dbReference>
<dbReference type="CDD" id="cd06170">
    <property type="entry name" value="LuxR_C_like"/>
    <property type="match status" value="1"/>
</dbReference>
<dbReference type="Pfam" id="PF00072">
    <property type="entry name" value="Response_reg"/>
    <property type="match status" value="1"/>
</dbReference>
<accession>A0A0K2SPE6</accession>
<dbReference type="SMART" id="SM00421">
    <property type="entry name" value="HTH_LUXR"/>
    <property type="match status" value="1"/>
</dbReference>
<evidence type="ECO:0000313" key="8">
    <source>
        <dbReference type="Proteomes" id="UP000065807"/>
    </source>
</evidence>
<evidence type="ECO:0000259" key="6">
    <source>
        <dbReference type="PROSITE" id="PS50110"/>
    </source>
</evidence>
<proteinExistence type="predicted"/>
<evidence type="ECO:0000256" key="2">
    <source>
        <dbReference type="ARBA" id="ARBA00023125"/>
    </source>
</evidence>
<evidence type="ECO:0000259" key="5">
    <source>
        <dbReference type="PROSITE" id="PS50043"/>
    </source>
</evidence>
<protein>
    <submittedName>
        <fullName evidence="7">LuxR family transcriptional regulator</fullName>
    </submittedName>
</protein>
<dbReference type="Gene3D" id="3.40.50.2300">
    <property type="match status" value="1"/>
</dbReference>
<feature type="domain" description="Response regulatory" evidence="6">
    <location>
        <begin position="1"/>
        <end position="119"/>
    </location>
</feature>
<dbReference type="GO" id="GO:0003677">
    <property type="term" value="F:DNA binding"/>
    <property type="evidence" value="ECO:0007669"/>
    <property type="project" value="UniProtKB-KW"/>
</dbReference>
<dbReference type="GO" id="GO:0000160">
    <property type="term" value="P:phosphorelay signal transduction system"/>
    <property type="evidence" value="ECO:0007669"/>
    <property type="project" value="InterPro"/>
</dbReference>
<reference evidence="8" key="2">
    <citation type="journal article" date="2016" name="Int. J. Syst. Evol. Microbiol.">
        <title>Complete genome sequence and cell structure of Limnochorda pilosa, a Gram-negative spore-former within the phylum Firmicutes.</title>
        <authorList>
            <person name="Watanabe M."/>
            <person name="Kojima H."/>
            <person name="Fukui M."/>
        </authorList>
    </citation>
    <scope>NUCLEOTIDE SEQUENCE [LARGE SCALE GENOMIC DNA]</scope>
    <source>
        <strain evidence="8">HC45</strain>
    </source>
</reference>
<dbReference type="InterPro" id="IPR011006">
    <property type="entry name" value="CheY-like_superfamily"/>
</dbReference>
<reference evidence="8" key="1">
    <citation type="submission" date="2015-07" db="EMBL/GenBank/DDBJ databases">
        <title>Complete genome sequence and phylogenetic analysis of Limnochorda pilosa.</title>
        <authorList>
            <person name="Watanabe M."/>
            <person name="Kojima H."/>
            <person name="Fukui M."/>
        </authorList>
    </citation>
    <scope>NUCLEOTIDE SEQUENCE [LARGE SCALE GENOMIC DNA]</scope>
    <source>
        <strain evidence="8">HC45</strain>
    </source>
</reference>
<dbReference type="KEGG" id="lpil:LIP_2850"/>
<sequence>MLIVESDDRYRDALQTCLARYDRIDVVAAAARAQAALRLAHRTRPDVAVVDAGLAGSVTGVELGLRLQRARPEMGMVLLATQRDPVCLAELLLEKRAGWSCLVKSPAIDGEILRRAVEGAAAGLLVLDPALGASLGLHRPRRASRELPRLTPRRREILDRMARGYSNGAIAEYLGISRKSVENQVNLLYQELGIGRSGELQPRVQAVLLYLGRQPGKD</sequence>
<dbReference type="PROSITE" id="PS50043">
    <property type="entry name" value="HTH_LUXR_2"/>
    <property type="match status" value="1"/>
</dbReference>
<evidence type="ECO:0000256" key="1">
    <source>
        <dbReference type="ARBA" id="ARBA00023015"/>
    </source>
</evidence>
<evidence type="ECO:0000256" key="3">
    <source>
        <dbReference type="ARBA" id="ARBA00023163"/>
    </source>
</evidence>
<keyword evidence="2" id="KW-0238">DNA-binding</keyword>
<dbReference type="SUPFAM" id="SSF46894">
    <property type="entry name" value="C-terminal effector domain of the bipartite response regulators"/>
    <property type="match status" value="1"/>
</dbReference>
<dbReference type="AlphaFoldDB" id="A0A0K2SPE6"/>
<dbReference type="InterPro" id="IPR039420">
    <property type="entry name" value="WalR-like"/>
</dbReference>
<dbReference type="STRING" id="1555112.LIP_2850"/>
<dbReference type="InterPro" id="IPR001789">
    <property type="entry name" value="Sig_transdc_resp-reg_receiver"/>
</dbReference>
<feature type="modified residue" description="4-aspartylphosphate" evidence="4">
    <location>
        <position position="51"/>
    </location>
</feature>
<gene>
    <name evidence="7" type="ORF">LIP_2850</name>
</gene>
<feature type="domain" description="HTH luxR-type" evidence="5">
    <location>
        <begin position="143"/>
        <end position="214"/>
    </location>
</feature>
<dbReference type="PANTHER" id="PTHR43214:SF42">
    <property type="entry name" value="TRANSCRIPTIONAL REGULATORY PROTEIN DESR"/>
    <property type="match status" value="1"/>
</dbReference>
<dbReference type="GO" id="GO:0006355">
    <property type="term" value="P:regulation of DNA-templated transcription"/>
    <property type="evidence" value="ECO:0007669"/>
    <property type="project" value="InterPro"/>
</dbReference>
<evidence type="ECO:0000256" key="4">
    <source>
        <dbReference type="PROSITE-ProRule" id="PRU00169"/>
    </source>
</evidence>
<dbReference type="PROSITE" id="PS50110">
    <property type="entry name" value="RESPONSE_REGULATORY"/>
    <property type="match status" value="1"/>
</dbReference>
<keyword evidence="8" id="KW-1185">Reference proteome</keyword>
<dbReference type="SUPFAM" id="SSF52172">
    <property type="entry name" value="CheY-like"/>
    <property type="match status" value="1"/>
</dbReference>
<keyword evidence="1" id="KW-0805">Transcription regulation</keyword>
<dbReference type="InterPro" id="IPR000792">
    <property type="entry name" value="Tscrpt_reg_LuxR_C"/>
</dbReference>